<keyword evidence="3" id="KW-1185">Reference proteome</keyword>
<name>A0A1Y5XW00_KIBAR</name>
<evidence type="ECO:0000313" key="3">
    <source>
        <dbReference type="Proteomes" id="UP000192674"/>
    </source>
</evidence>
<dbReference type="InterPro" id="IPR038721">
    <property type="entry name" value="IS701-like_DDE_dom"/>
</dbReference>
<dbReference type="PANTHER" id="PTHR33627:SF1">
    <property type="entry name" value="TRANSPOSASE"/>
    <property type="match status" value="1"/>
</dbReference>
<gene>
    <name evidence="2" type="ORF">SAMN05661093_06230</name>
</gene>
<dbReference type="InterPro" id="IPR039365">
    <property type="entry name" value="IS701-like"/>
</dbReference>
<accession>A0A1Y5XW00</accession>
<dbReference type="AlphaFoldDB" id="A0A1Y5XW00"/>
<dbReference type="PANTHER" id="PTHR33627">
    <property type="entry name" value="TRANSPOSASE"/>
    <property type="match status" value="1"/>
</dbReference>
<organism evidence="2 3">
    <name type="scientific">Kibdelosporangium aridum</name>
    <dbReference type="NCBI Taxonomy" id="2030"/>
    <lineage>
        <taxon>Bacteria</taxon>
        <taxon>Bacillati</taxon>
        <taxon>Actinomycetota</taxon>
        <taxon>Actinomycetes</taxon>
        <taxon>Pseudonocardiales</taxon>
        <taxon>Pseudonocardiaceae</taxon>
        <taxon>Kibdelosporangium</taxon>
    </lineage>
</organism>
<dbReference type="RefSeq" id="WP_143446692.1">
    <property type="nucleotide sequence ID" value="NZ_FWXV01000005.1"/>
</dbReference>
<proteinExistence type="predicted"/>
<evidence type="ECO:0000313" key="2">
    <source>
        <dbReference type="EMBL" id="SMD19647.1"/>
    </source>
</evidence>
<sequence length="326" mass="37133">MTTVVEVADLGVAAFCDELFSSMTRSDQRRWAEVYVRGLVSVPGRKSIRRICDDVVGWRADQCLQQFLNQSPWRWEPVRRALAQHAVAALQPKAWIVDDVVFPKNGGSSVGVARQYASSERRMLNCQLGIGVFMANEHASCAVTWRLRLPESWDNDHVRRSRARLPEDERSLPRWQHILDVIDELAGWGCTVPPILTDACDQRQIQPLVRGLEKRGLRYVIRVPENASMFDSLGARRVLAETSCRRPKAKWLTNLSAIRLPELIGLVHLSHQTDRDMARLRDEFGLRHFEGRSYAGWHHHVTLVSAAHAYWTLQQLECGSDALNVV</sequence>
<dbReference type="GO" id="GO:0004519">
    <property type="term" value="F:endonuclease activity"/>
    <property type="evidence" value="ECO:0007669"/>
    <property type="project" value="UniProtKB-KW"/>
</dbReference>
<reference evidence="2 3" key="1">
    <citation type="submission" date="2017-04" db="EMBL/GenBank/DDBJ databases">
        <authorList>
            <person name="Afonso C.L."/>
            <person name="Miller P.J."/>
            <person name="Scott M.A."/>
            <person name="Spackman E."/>
            <person name="Goraichik I."/>
            <person name="Dimitrov K.M."/>
            <person name="Suarez D.L."/>
            <person name="Swayne D.E."/>
        </authorList>
    </citation>
    <scope>NUCLEOTIDE SEQUENCE [LARGE SCALE GENOMIC DNA]</scope>
    <source>
        <strain evidence="2 3">DSM 43828</strain>
    </source>
</reference>
<dbReference type="Pfam" id="PF13546">
    <property type="entry name" value="DDE_5"/>
    <property type="match status" value="1"/>
</dbReference>
<dbReference type="EMBL" id="FWXV01000005">
    <property type="protein sequence ID" value="SMD19647.1"/>
    <property type="molecule type" value="Genomic_DNA"/>
</dbReference>
<keyword evidence="2" id="KW-0540">Nuclease</keyword>
<feature type="domain" description="Transposase IS701-like DDE" evidence="1">
    <location>
        <begin position="18"/>
        <end position="231"/>
    </location>
</feature>
<evidence type="ECO:0000259" key="1">
    <source>
        <dbReference type="Pfam" id="PF13546"/>
    </source>
</evidence>
<keyword evidence="2" id="KW-0255">Endonuclease</keyword>
<protein>
    <submittedName>
        <fullName evidence="2">DDE superfamily endonuclease</fullName>
    </submittedName>
</protein>
<dbReference type="Proteomes" id="UP000192674">
    <property type="component" value="Unassembled WGS sequence"/>
</dbReference>
<keyword evidence="2" id="KW-0378">Hydrolase</keyword>